<accession>A0A182R6Y7</accession>
<dbReference type="GO" id="GO:0005634">
    <property type="term" value="C:nucleus"/>
    <property type="evidence" value="ECO:0007669"/>
    <property type="project" value="TreeGrafter"/>
</dbReference>
<dbReference type="GO" id="GO:0030970">
    <property type="term" value="P:retrograde protein transport, ER to cytosol"/>
    <property type="evidence" value="ECO:0007669"/>
    <property type="project" value="TreeGrafter"/>
</dbReference>
<protein>
    <recommendedName>
        <fullName evidence="1">AAA+ ATPase domain-containing protein</fullName>
    </recommendedName>
</protein>
<dbReference type="GO" id="GO:0034098">
    <property type="term" value="C:VCP-NPL4-UFD1 AAA ATPase complex"/>
    <property type="evidence" value="ECO:0007669"/>
    <property type="project" value="TreeGrafter"/>
</dbReference>
<dbReference type="GO" id="GO:0031593">
    <property type="term" value="F:polyubiquitin modification-dependent protein binding"/>
    <property type="evidence" value="ECO:0007669"/>
    <property type="project" value="TreeGrafter"/>
</dbReference>
<dbReference type="GO" id="GO:0016887">
    <property type="term" value="F:ATP hydrolysis activity"/>
    <property type="evidence" value="ECO:0007669"/>
    <property type="project" value="InterPro"/>
</dbReference>
<sequence length="736" mass="81555">MCDSINLSLKFNPKLEPAFTAPQSCSVWPKEIERSAWHVLPGVPAVCRLQDGRSFLWRIYSHLDRNSAHREGYFGHHTVELVKESTDRANSNDDNTLVAISPIHVPVEEFSEVTIDVWLDCSCLKVDLLLTKDCLIETIRTFLAGTFFCEGSRLDFRFLRERSMGICAAYVKETRGVSLYGEIDCSSIITINQLHFHSDTIVPKQLGGIDRAREQLEVALTEGRSLLVHGPSGTGKYSLVKAVAIEKNLPLFEIRGLHFLRSLPGETEAELRKTFVRLQRFEELIDEAKPVILLVKDIDTICPKVGLKKGEEFVNVARIASQFVSLVDQYKESSENIIIIGTTSSIESMDTRLRRPGRLDKEITLGYPSKEQRIDILRSFNTATRLSLPEKQLESIGRRTAGYVGAELQLLYNNLVREIDKKHLPFDDALTAVQRKHRPSSLRNATGLVAGNDASLTLDFFGGMDDLKALLRLCVVEQLANPARFHRLGIHPLRGILLYGPPGCAKTTLAKCLAAETGMTFLSLSAAEVYSPYVGDAEKLITRVFNEARTNAPAVVFLDEIDSLVGNRGTTGMKGGSSAVNMGVLSTLLMEMDGIGQAEQLASSLSEDAKRVIVIAATNRPDMVDDALLRPGRLTKLIHIPAPEGKARLAILRKLANRVPFAEDVDLEIIAQQTDLFSGADLQNLCTQAALNAATEDLNATIVTMSHVLCALKDVRPSLTKEQIEWYHNYAANQHR</sequence>
<dbReference type="Gene3D" id="1.10.8.60">
    <property type="match status" value="2"/>
</dbReference>
<dbReference type="InterPro" id="IPR041569">
    <property type="entry name" value="AAA_lid_3"/>
</dbReference>
<dbReference type="SMART" id="SM00382">
    <property type="entry name" value="AAA"/>
    <property type="match status" value="2"/>
</dbReference>
<dbReference type="PANTHER" id="PTHR23077:SF194">
    <property type="entry name" value="ATPASE FAMILY GENE 2 PROTEIN HOMOLOG B"/>
    <property type="match status" value="1"/>
</dbReference>
<reference evidence="2" key="1">
    <citation type="submission" date="2020-05" db="UniProtKB">
        <authorList>
            <consortium name="EnsemblMetazoa"/>
        </authorList>
    </citation>
    <scope>IDENTIFICATION</scope>
    <source>
        <strain evidence="2">FUMOZ</strain>
    </source>
</reference>
<dbReference type="GO" id="GO:0051228">
    <property type="term" value="P:mitotic spindle disassembly"/>
    <property type="evidence" value="ECO:0007669"/>
    <property type="project" value="TreeGrafter"/>
</dbReference>
<dbReference type="PROSITE" id="PS00674">
    <property type="entry name" value="AAA"/>
    <property type="match status" value="1"/>
</dbReference>
<dbReference type="GO" id="GO:0005524">
    <property type="term" value="F:ATP binding"/>
    <property type="evidence" value="ECO:0007669"/>
    <property type="project" value="InterPro"/>
</dbReference>
<dbReference type="STRING" id="62324.A0A182R6Y7"/>
<dbReference type="VEuPathDB" id="VectorBase:AFUN001935"/>
<dbReference type="EnsemblMetazoa" id="AFUN001935-RA">
    <property type="protein sequence ID" value="AFUN001935-PA"/>
    <property type="gene ID" value="AFUN001935"/>
</dbReference>
<dbReference type="InterPro" id="IPR003959">
    <property type="entry name" value="ATPase_AAA_core"/>
</dbReference>
<dbReference type="InterPro" id="IPR003593">
    <property type="entry name" value="AAA+_ATPase"/>
</dbReference>
<dbReference type="FunFam" id="3.40.50.300:FF:001440">
    <property type="entry name" value="ATPase, AAA family protein"/>
    <property type="match status" value="1"/>
</dbReference>
<organism evidence="2">
    <name type="scientific">Anopheles funestus</name>
    <name type="common">African malaria mosquito</name>
    <dbReference type="NCBI Taxonomy" id="62324"/>
    <lineage>
        <taxon>Eukaryota</taxon>
        <taxon>Metazoa</taxon>
        <taxon>Ecdysozoa</taxon>
        <taxon>Arthropoda</taxon>
        <taxon>Hexapoda</taxon>
        <taxon>Insecta</taxon>
        <taxon>Pterygota</taxon>
        <taxon>Neoptera</taxon>
        <taxon>Endopterygota</taxon>
        <taxon>Diptera</taxon>
        <taxon>Nematocera</taxon>
        <taxon>Culicoidea</taxon>
        <taxon>Culicidae</taxon>
        <taxon>Anophelinae</taxon>
        <taxon>Anopheles</taxon>
    </lineage>
</organism>
<dbReference type="PANTHER" id="PTHR23077">
    <property type="entry name" value="AAA-FAMILY ATPASE"/>
    <property type="match status" value="1"/>
</dbReference>
<dbReference type="GO" id="GO:0097352">
    <property type="term" value="P:autophagosome maturation"/>
    <property type="evidence" value="ECO:0007669"/>
    <property type="project" value="TreeGrafter"/>
</dbReference>
<name>A0A182R6Y7_ANOFN</name>
<dbReference type="AlphaFoldDB" id="A0A182R6Y7"/>
<proteinExistence type="predicted"/>
<feature type="domain" description="AAA+ ATPase" evidence="1">
    <location>
        <begin position="492"/>
        <end position="644"/>
    </location>
</feature>
<dbReference type="InterPro" id="IPR027417">
    <property type="entry name" value="P-loop_NTPase"/>
</dbReference>
<dbReference type="SUPFAM" id="SSF52540">
    <property type="entry name" value="P-loop containing nucleoside triphosphate hydrolases"/>
    <property type="match status" value="2"/>
</dbReference>
<dbReference type="Pfam" id="PF00004">
    <property type="entry name" value="AAA"/>
    <property type="match status" value="2"/>
</dbReference>
<evidence type="ECO:0000313" key="2">
    <source>
        <dbReference type="EnsemblMetazoa" id="AFUN001935-PA"/>
    </source>
</evidence>
<dbReference type="GO" id="GO:0005829">
    <property type="term" value="C:cytosol"/>
    <property type="evidence" value="ECO:0007669"/>
    <property type="project" value="TreeGrafter"/>
</dbReference>
<feature type="domain" description="AAA+ ATPase" evidence="1">
    <location>
        <begin position="222"/>
        <end position="369"/>
    </location>
</feature>
<dbReference type="VEuPathDB" id="VectorBase:AFUN2_004583"/>
<evidence type="ECO:0000259" key="1">
    <source>
        <dbReference type="SMART" id="SM00382"/>
    </source>
</evidence>
<dbReference type="Gene3D" id="3.40.50.300">
    <property type="entry name" value="P-loop containing nucleotide triphosphate hydrolases"/>
    <property type="match status" value="2"/>
</dbReference>
<dbReference type="InterPro" id="IPR050168">
    <property type="entry name" value="AAA_ATPase_domain"/>
</dbReference>
<dbReference type="InterPro" id="IPR003960">
    <property type="entry name" value="ATPase_AAA_CS"/>
</dbReference>
<dbReference type="Pfam" id="PF17862">
    <property type="entry name" value="AAA_lid_3"/>
    <property type="match status" value="1"/>
</dbReference>